<dbReference type="SMART" id="SM00219">
    <property type="entry name" value="TyrKc"/>
    <property type="match status" value="1"/>
</dbReference>
<dbReference type="SUPFAM" id="SSF56112">
    <property type="entry name" value="Protein kinase-like (PK-like)"/>
    <property type="match status" value="1"/>
</dbReference>
<dbReference type="EC" id="2.7.11.1" evidence="2"/>
<dbReference type="AlphaFoldDB" id="A0AAV8D2T5"/>
<dbReference type="Gene3D" id="3.30.200.20">
    <property type="entry name" value="Phosphorylase Kinase, domain 1"/>
    <property type="match status" value="1"/>
</dbReference>
<dbReference type="GO" id="GO:0005524">
    <property type="term" value="F:ATP binding"/>
    <property type="evidence" value="ECO:0007669"/>
    <property type="project" value="UniProtKB-KW"/>
</dbReference>
<dbReference type="PROSITE" id="PS51473">
    <property type="entry name" value="GNK2"/>
    <property type="match status" value="2"/>
</dbReference>
<keyword evidence="20" id="KW-0675">Receptor</keyword>
<dbReference type="InterPro" id="IPR020635">
    <property type="entry name" value="Tyr_kinase_cat_dom"/>
</dbReference>
<evidence type="ECO:0000256" key="2">
    <source>
        <dbReference type="ARBA" id="ARBA00012513"/>
    </source>
</evidence>
<evidence type="ECO:0000259" key="18">
    <source>
        <dbReference type="PROSITE" id="PS50011"/>
    </source>
</evidence>
<evidence type="ECO:0000256" key="13">
    <source>
        <dbReference type="ARBA" id="ARBA00023157"/>
    </source>
</evidence>
<evidence type="ECO:0000256" key="3">
    <source>
        <dbReference type="ARBA" id="ARBA00022527"/>
    </source>
</evidence>
<comment type="caution">
    <text evidence="20">The sequence shown here is derived from an EMBL/GenBank/DDBJ whole genome shotgun (WGS) entry which is preliminary data.</text>
</comment>
<dbReference type="InterPro" id="IPR038408">
    <property type="entry name" value="GNK2_sf"/>
</dbReference>
<evidence type="ECO:0000256" key="7">
    <source>
        <dbReference type="ARBA" id="ARBA00022737"/>
    </source>
</evidence>
<keyword evidence="4" id="KW-0808">Transferase</keyword>
<keyword evidence="13" id="KW-1015">Disulfide bond</keyword>
<protein>
    <recommendedName>
        <fullName evidence="2">non-specific serine/threonine protein kinase</fullName>
        <ecNumber evidence="2">2.7.11.1</ecNumber>
    </recommendedName>
</protein>
<keyword evidence="6" id="KW-0732">Signal</keyword>
<feature type="domain" description="Gnk2-homologous" evidence="19">
    <location>
        <begin position="150"/>
        <end position="256"/>
    </location>
</feature>
<evidence type="ECO:0000256" key="8">
    <source>
        <dbReference type="ARBA" id="ARBA00022741"/>
    </source>
</evidence>
<dbReference type="GO" id="GO:0004674">
    <property type="term" value="F:protein serine/threonine kinase activity"/>
    <property type="evidence" value="ECO:0007669"/>
    <property type="project" value="UniProtKB-KW"/>
</dbReference>
<keyword evidence="12 17" id="KW-0472">Membrane</keyword>
<reference evidence="20" key="1">
    <citation type="submission" date="2022-08" db="EMBL/GenBank/DDBJ databases">
        <authorList>
            <person name="Marques A."/>
        </authorList>
    </citation>
    <scope>NUCLEOTIDE SEQUENCE</scope>
    <source>
        <strain evidence="20">RhyPub2mFocal</strain>
        <tissue evidence="20">Leaves</tissue>
    </source>
</reference>
<feature type="transmembrane region" description="Helical" evidence="17">
    <location>
        <begin position="292"/>
        <end position="314"/>
    </location>
</feature>
<comment type="subcellular location">
    <subcellularLocation>
        <location evidence="1">Membrane</location>
        <topology evidence="1">Single-pass membrane protein</topology>
    </subcellularLocation>
</comment>
<evidence type="ECO:0000256" key="10">
    <source>
        <dbReference type="ARBA" id="ARBA00022840"/>
    </source>
</evidence>
<evidence type="ECO:0000256" key="6">
    <source>
        <dbReference type="ARBA" id="ARBA00022729"/>
    </source>
</evidence>
<keyword evidence="7" id="KW-0677">Repeat</keyword>
<dbReference type="PROSITE" id="PS50011">
    <property type="entry name" value="PROTEIN_KINASE_DOM"/>
    <property type="match status" value="1"/>
</dbReference>
<keyword evidence="3" id="KW-0723">Serine/threonine-protein kinase</keyword>
<dbReference type="GO" id="GO:0004713">
    <property type="term" value="F:protein tyrosine kinase activity"/>
    <property type="evidence" value="ECO:0007669"/>
    <property type="project" value="InterPro"/>
</dbReference>
<evidence type="ECO:0000256" key="14">
    <source>
        <dbReference type="ARBA" id="ARBA00023180"/>
    </source>
</evidence>
<name>A0AAV8D2T5_9POAL</name>
<evidence type="ECO:0000256" key="15">
    <source>
        <dbReference type="ARBA" id="ARBA00047899"/>
    </source>
</evidence>
<keyword evidence="14" id="KW-0325">Glycoprotein</keyword>
<evidence type="ECO:0000256" key="11">
    <source>
        <dbReference type="ARBA" id="ARBA00022989"/>
    </source>
</evidence>
<keyword evidence="10" id="KW-0067">ATP-binding</keyword>
<dbReference type="InterPro" id="IPR001245">
    <property type="entry name" value="Ser-Thr/Tyr_kinase_cat_dom"/>
</dbReference>
<dbReference type="Proteomes" id="UP001140206">
    <property type="component" value="Chromosome 4"/>
</dbReference>
<dbReference type="EMBL" id="JAMFTS010000004">
    <property type="protein sequence ID" value="KAJ4760697.1"/>
    <property type="molecule type" value="Genomic_DNA"/>
</dbReference>
<feature type="domain" description="Gnk2-homologous" evidence="19">
    <location>
        <begin position="27"/>
        <end position="132"/>
    </location>
</feature>
<evidence type="ECO:0000259" key="19">
    <source>
        <dbReference type="PROSITE" id="PS51473"/>
    </source>
</evidence>
<gene>
    <name evidence="20" type="ORF">LUZ62_071072</name>
</gene>
<comment type="catalytic activity">
    <reaction evidence="15">
        <text>L-threonyl-[protein] + ATP = O-phospho-L-threonyl-[protein] + ADP + H(+)</text>
        <dbReference type="Rhea" id="RHEA:46608"/>
        <dbReference type="Rhea" id="RHEA-COMP:11060"/>
        <dbReference type="Rhea" id="RHEA-COMP:11605"/>
        <dbReference type="ChEBI" id="CHEBI:15378"/>
        <dbReference type="ChEBI" id="CHEBI:30013"/>
        <dbReference type="ChEBI" id="CHEBI:30616"/>
        <dbReference type="ChEBI" id="CHEBI:61977"/>
        <dbReference type="ChEBI" id="CHEBI:456216"/>
        <dbReference type="EC" id="2.7.11.1"/>
    </reaction>
</comment>
<proteinExistence type="predicted"/>
<dbReference type="CDD" id="cd23509">
    <property type="entry name" value="Gnk2-like"/>
    <property type="match status" value="2"/>
</dbReference>
<evidence type="ECO:0000256" key="1">
    <source>
        <dbReference type="ARBA" id="ARBA00004167"/>
    </source>
</evidence>
<organism evidence="20 21">
    <name type="scientific">Rhynchospora pubera</name>
    <dbReference type="NCBI Taxonomy" id="906938"/>
    <lineage>
        <taxon>Eukaryota</taxon>
        <taxon>Viridiplantae</taxon>
        <taxon>Streptophyta</taxon>
        <taxon>Embryophyta</taxon>
        <taxon>Tracheophyta</taxon>
        <taxon>Spermatophyta</taxon>
        <taxon>Magnoliopsida</taxon>
        <taxon>Liliopsida</taxon>
        <taxon>Poales</taxon>
        <taxon>Cyperaceae</taxon>
        <taxon>Cyperoideae</taxon>
        <taxon>Rhynchosporeae</taxon>
        <taxon>Rhynchospora</taxon>
    </lineage>
</organism>
<evidence type="ECO:0000256" key="16">
    <source>
        <dbReference type="ARBA" id="ARBA00048679"/>
    </source>
</evidence>
<feature type="domain" description="Protein kinase" evidence="18">
    <location>
        <begin position="364"/>
        <end position="494"/>
    </location>
</feature>
<dbReference type="PANTHER" id="PTHR27002">
    <property type="entry name" value="RECEPTOR-LIKE SERINE/THREONINE-PROTEIN KINASE SD1-8"/>
    <property type="match status" value="1"/>
</dbReference>
<dbReference type="GO" id="GO:0005886">
    <property type="term" value="C:plasma membrane"/>
    <property type="evidence" value="ECO:0007669"/>
    <property type="project" value="TreeGrafter"/>
</dbReference>
<keyword evidence="5 17" id="KW-0812">Transmembrane</keyword>
<dbReference type="InterPro" id="IPR002902">
    <property type="entry name" value="GNK2"/>
</dbReference>
<evidence type="ECO:0000256" key="5">
    <source>
        <dbReference type="ARBA" id="ARBA00022692"/>
    </source>
</evidence>
<dbReference type="Pfam" id="PF01657">
    <property type="entry name" value="Stress-antifung"/>
    <property type="match status" value="2"/>
</dbReference>
<dbReference type="InterPro" id="IPR000719">
    <property type="entry name" value="Prot_kinase_dom"/>
</dbReference>
<evidence type="ECO:0000313" key="20">
    <source>
        <dbReference type="EMBL" id="KAJ4760697.1"/>
    </source>
</evidence>
<dbReference type="FunFam" id="3.30.200.20:FF:000195">
    <property type="entry name" value="G-type lectin S-receptor-like serine/threonine-protein kinase"/>
    <property type="match status" value="1"/>
</dbReference>
<dbReference type="Pfam" id="PF07714">
    <property type="entry name" value="PK_Tyr_Ser-Thr"/>
    <property type="match status" value="1"/>
</dbReference>
<accession>A0AAV8D2T5</accession>
<feature type="transmembrane region" description="Helical" evidence="17">
    <location>
        <begin position="12"/>
        <end position="35"/>
    </location>
</feature>
<comment type="catalytic activity">
    <reaction evidence="16">
        <text>L-seryl-[protein] + ATP = O-phospho-L-seryl-[protein] + ADP + H(+)</text>
        <dbReference type="Rhea" id="RHEA:17989"/>
        <dbReference type="Rhea" id="RHEA-COMP:9863"/>
        <dbReference type="Rhea" id="RHEA-COMP:11604"/>
        <dbReference type="ChEBI" id="CHEBI:15378"/>
        <dbReference type="ChEBI" id="CHEBI:29999"/>
        <dbReference type="ChEBI" id="CHEBI:30616"/>
        <dbReference type="ChEBI" id="CHEBI:83421"/>
        <dbReference type="ChEBI" id="CHEBI:456216"/>
        <dbReference type="EC" id="2.7.11.1"/>
    </reaction>
</comment>
<keyword evidence="11 17" id="KW-1133">Transmembrane helix</keyword>
<evidence type="ECO:0000256" key="4">
    <source>
        <dbReference type="ARBA" id="ARBA00022679"/>
    </source>
</evidence>
<keyword evidence="21" id="KW-1185">Reference proteome</keyword>
<dbReference type="InterPro" id="IPR011009">
    <property type="entry name" value="Kinase-like_dom_sf"/>
</dbReference>
<evidence type="ECO:0000256" key="9">
    <source>
        <dbReference type="ARBA" id="ARBA00022777"/>
    </source>
</evidence>
<evidence type="ECO:0000313" key="21">
    <source>
        <dbReference type="Proteomes" id="UP001140206"/>
    </source>
</evidence>
<evidence type="ECO:0000256" key="12">
    <source>
        <dbReference type="ARBA" id="ARBA00023136"/>
    </source>
</evidence>
<keyword evidence="8" id="KW-0547">Nucleotide-binding</keyword>
<dbReference type="Gene3D" id="3.30.430.20">
    <property type="entry name" value="Gnk2 domain, C-X8-C-X2-C motif"/>
    <property type="match status" value="2"/>
</dbReference>
<keyword evidence="9 20" id="KW-0418">Kinase</keyword>
<evidence type="ECO:0000256" key="17">
    <source>
        <dbReference type="SAM" id="Phobius"/>
    </source>
</evidence>
<sequence>MQRITLPLLYSLFLTNLLNLLLITSAGDSLLYTIISNVTTSNSTYKSNLGDLVSFLHEKASAEGYSEQTFGVPPDQVSGVVLCRGDVYDPDCTGCIDRAYGYVTNNGSSNSIPIEAVIWYDFCLFQYSNQPISPTDNSPRFFMWNTLNSTNQIFDGWDQSNEAMISIINSTLLAVLKDASHQAAFNSSKRFGSAETIDNYTPQIFGLSQCIPSFSNDMCNVCLQDLINELLASYHGRQSGRLVGVKCNLRYETFRFFYGIIDVRVNPLTEILPPPPSVQPVSESSKGRRSRLLGIVISVTVVLLILGCIIGIIFRKLRSAENEISQEEKALAFSDATLDLMNGEGSADVPLFHFNQLVDATSNFSLDNKLGQGGFGPVYKGVLQGGLEIAIKRLSARSGQGLTEFRNEIQVIGKLQHRNLVRLVGWCVQGQEKLLVYEFMPNKSLDFFIFDETRAALLNWERPAKGIRVSSDMETLSTFSDMHGIDGKRGGFSN</sequence>
<dbReference type="PANTHER" id="PTHR27002:SF926">
    <property type="entry name" value="OS07G0535800 PROTEIN"/>
    <property type="match status" value="1"/>
</dbReference>